<keyword evidence="3" id="KW-1185">Reference proteome</keyword>
<sequence>MVVKPVQSTRTDPKQQQSRDDTLKSTINPSGKSQGPEKRVNGQHDARPVSTGVEASERNLKTTGHHLISSPTSATKSPQPIQSSTSGKRPAPAVSVKRTTKQVRGAIEPSKRTKDHDQADGKAGQPNSRSRQEAKKPVWR</sequence>
<accession>A0AAW0CGT4</accession>
<feature type="compositionally biased region" description="Basic and acidic residues" evidence="1">
    <location>
        <begin position="35"/>
        <end position="47"/>
    </location>
</feature>
<feature type="compositionally biased region" description="Basic and acidic residues" evidence="1">
    <location>
        <begin position="130"/>
        <end position="140"/>
    </location>
</feature>
<dbReference type="EMBL" id="JAYKXP010000046">
    <property type="protein sequence ID" value="KAK7037491.1"/>
    <property type="molecule type" value="Genomic_DNA"/>
</dbReference>
<comment type="caution">
    <text evidence="2">The sequence shown here is derived from an EMBL/GenBank/DDBJ whole genome shotgun (WGS) entry which is preliminary data.</text>
</comment>
<dbReference type="AlphaFoldDB" id="A0AAW0CGT4"/>
<evidence type="ECO:0000313" key="2">
    <source>
        <dbReference type="EMBL" id="KAK7037491.1"/>
    </source>
</evidence>
<dbReference type="Proteomes" id="UP001383192">
    <property type="component" value="Unassembled WGS sequence"/>
</dbReference>
<reference evidence="2 3" key="1">
    <citation type="submission" date="2024-01" db="EMBL/GenBank/DDBJ databases">
        <title>A draft genome for a cacao thread blight-causing isolate of Paramarasmius palmivorus.</title>
        <authorList>
            <person name="Baruah I.K."/>
            <person name="Bukari Y."/>
            <person name="Amoako-Attah I."/>
            <person name="Meinhardt L.W."/>
            <person name="Bailey B.A."/>
            <person name="Cohen S.P."/>
        </authorList>
    </citation>
    <scope>NUCLEOTIDE SEQUENCE [LARGE SCALE GENOMIC DNA]</scope>
    <source>
        <strain evidence="2 3">GH-12</strain>
    </source>
</reference>
<evidence type="ECO:0000256" key="1">
    <source>
        <dbReference type="SAM" id="MobiDB-lite"/>
    </source>
</evidence>
<feature type="compositionally biased region" description="Basic and acidic residues" evidence="1">
    <location>
        <begin position="109"/>
        <end position="120"/>
    </location>
</feature>
<feature type="region of interest" description="Disordered" evidence="1">
    <location>
        <begin position="1"/>
        <end position="140"/>
    </location>
</feature>
<proteinExistence type="predicted"/>
<evidence type="ECO:0000313" key="3">
    <source>
        <dbReference type="Proteomes" id="UP001383192"/>
    </source>
</evidence>
<gene>
    <name evidence="2" type="ORF">VNI00_010983</name>
</gene>
<feature type="compositionally biased region" description="Polar residues" evidence="1">
    <location>
        <begin position="24"/>
        <end position="33"/>
    </location>
</feature>
<protein>
    <submittedName>
        <fullName evidence="2">Uncharacterized protein</fullName>
    </submittedName>
</protein>
<organism evidence="2 3">
    <name type="scientific">Paramarasmius palmivorus</name>
    <dbReference type="NCBI Taxonomy" id="297713"/>
    <lineage>
        <taxon>Eukaryota</taxon>
        <taxon>Fungi</taxon>
        <taxon>Dikarya</taxon>
        <taxon>Basidiomycota</taxon>
        <taxon>Agaricomycotina</taxon>
        <taxon>Agaricomycetes</taxon>
        <taxon>Agaricomycetidae</taxon>
        <taxon>Agaricales</taxon>
        <taxon>Marasmiineae</taxon>
        <taxon>Marasmiaceae</taxon>
        <taxon>Paramarasmius</taxon>
    </lineage>
</organism>
<name>A0AAW0CGT4_9AGAR</name>
<feature type="compositionally biased region" description="Basic and acidic residues" evidence="1">
    <location>
        <begin position="11"/>
        <end position="23"/>
    </location>
</feature>
<feature type="compositionally biased region" description="Polar residues" evidence="1">
    <location>
        <begin position="1"/>
        <end position="10"/>
    </location>
</feature>
<feature type="compositionally biased region" description="Polar residues" evidence="1">
    <location>
        <begin position="69"/>
        <end position="87"/>
    </location>
</feature>